<proteinExistence type="predicted"/>
<evidence type="ECO:0008006" key="5">
    <source>
        <dbReference type="Google" id="ProtNLM"/>
    </source>
</evidence>
<organism evidence="3 4">
    <name type="scientific">Aeoliella straminimaris</name>
    <dbReference type="NCBI Taxonomy" id="2954799"/>
    <lineage>
        <taxon>Bacteria</taxon>
        <taxon>Pseudomonadati</taxon>
        <taxon>Planctomycetota</taxon>
        <taxon>Planctomycetia</taxon>
        <taxon>Pirellulales</taxon>
        <taxon>Lacipirellulaceae</taxon>
        <taxon>Aeoliella</taxon>
    </lineage>
</organism>
<keyword evidence="2" id="KW-0732">Signal</keyword>
<evidence type="ECO:0000256" key="1">
    <source>
        <dbReference type="SAM" id="MobiDB-lite"/>
    </source>
</evidence>
<protein>
    <recommendedName>
        <fullName evidence="5">Secreted protein</fullName>
    </recommendedName>
</protein>
<dbReference type="EMBL" id="JAMXLR010000015">
    <property type="protein sequence ID" value="MCO6042976.1"/>
    <property type="molecule type" value="Genomic_DNA"/>
</dbReference>
<dbReference type="AlphaFoldDB" id="A0A9X2FF73"/>
<feature type="signal peptide" evidence="2">
    <location>
        <begin position="1"/>
        <end position="19"/>
    </location>
</feature>
<dbReference type="PROSITE" id="PS51257">
    <property type="entry name" value="PROKAR_LIPOPROTEIN"/>
    <property type="match status" value="1"/>
</dbReference>
<feature type="region of interest" description="Disordered" evidence="1">
    <location>
        <begin position="31"/>
        <end position="61"/>
    </location>
</feature>
<gene>
    <name evidence="3" type="ORF">NG895_03560</name>
</gene>
<dbReference type="Proteomes" id="UP001155241">
    <property type="component" value="Unassembled WGS sequence"/>
</dbReference>
<feature type="compositionally biased region" description="Polar residues" evidence="1">
    <location>
        <begin position="48"/>
        <end position="61"/>
    </location>
</feature>
<reference evidence="3" key="1">
    <citation type="submission" date="2022-06" db="EMBL/GenBank/DDBJ databases">
        <title>Aeoliella straminimaris, a novel planctomycete from sediments.</title>
        <authorList>
            <person name="Vitorino I.R."/>
            <person name="Lage O.M."/>
        </authorList>
    </citation>
    <scope>NUCLEOTIDE SEQUENCE</scope>
    <source>
        <strain evidence="3">ICT_H6.2</strain>
    </source>
</reference>
<accession>A0A9X2FF73</accession>
<feature type="chain" id="PRO_5040915485" description="Secreted protein" evidence="2">
    <location>
        <begin position="20"/>
        <end position="61"/>
    </location>
</feature>
<evidence type="ECO:0000313" key="3">
    <source>
        <dbReference type="EMBL" id="MCO6042976.1"/>
    </source>
</evidence>
<evidence type="ECO:0000313" key="4">
    <source>
        <dbReference type="Proteomes" id="UP001155241"/>
    </source>
</evidence>
<keyword evidence="4" id="KW-1185">Reference proteome</keyword>
<comment type="caution">
    <text evidence="3">The sequence shown here is derived from an EMBL/GenBank/DDBJ whole genome shotgun (WGS) entry which is preliminary data.</text>
</comment>
<dbReference type="RefSeq" id="WP_252851076.1">
    <property type="nucleotide sequence ID" value="NZ_JAMXLR010000015.1"/>
</dbReference>
<name>A0A9X2FF73_9BACT</name>
<evidence type="ECO:0000256" key="2">
    <source>
        <dbReference type="SAM" id="SignalP"/>
    </source>
</evidence>
<sequence length="61" mass="6456">MKCISTRFVFPTLMGLVLACPLLTGCMSEKPSAQIPEDAQPLGEPVDDSTTSQAPAGFQTK</sequence>